<name>A0A2J6SBS4_HYAVF</name>
<dbReference type="EMBL" id="KZ613937">
    <property type="protein sequence ID" value="PMD48219.1"/>
    <property type="molecule type" value="Genomic_DNA"/>
</dbReference>
<gene>
    <name evidence="2" type="ORF">L207DRAFT_2669</name>
</gene>
<dbReference type="Proteomes" id="UP000235786">
    <property type="component" value="Unassembled WGS sequence"/>
</dbReference>
<feature type="transmembrane region" description="Helical" evidence="1">
    <location>
        <begin position="101"/>
        <end position="121"/>
    </location>
</feature>
<sequence length="199" mass="22811">MALLELVFMVLGFGFVAVVQMIRNALMQKLSDVIEAWIGAKLAAVPDTLAAMLWVEIAEYVDFLTWARDSVIQYWHQHSLRIGLGCGCWLLLTLHRRPRFWALLPFRYIWHIFLFLHFSVWSRSVRCPVDKELGPLLPNSILFPAEIEIPEDSLAHIDEGPVEDTEEMEPPKRVYKGPIVKSVRSKNGLVSSVPIMRSK</sequence>
<evidence type="ECO:0000313" key="3">
    <source>
        <dbReference type="Proteomes" id="UP000235786"/>
    </source>
</evidence>
<accession>A0A2J6SBS4</accession>
<protein>
    <submittedName>
        <fullName evidence="2">Uncharacterized protein</fullName>
    </submittedName>
</protein>
<keyword evidence="1" id="KW-1133">Transmembrane helix</keyword>
<reference evidence="2 3" key="1">
    <citation type="submission" date="2016-04" db="EMBL/GenBank/DDBJ databases">
        <title>A degradative enzymes factory behind the ericoid mycorrhizal symbiosis.</title>
        <authorList>
            <consortium name="DOE Joint Genome Institute"/>
            <person name="Martino E."/>
            <person name="Morin E."/>
            <person name="Grelet G."/>
            <person name="Kuo A."/>
            <person name="Kohler A."/>
            <person name="Daghino S."/>
            <person name="Barry K."/>
            <person name="Choi C."/>
            <person name="Cichocki N."/>
            <person name="Clum A."/>
            <person name="Copeland A."/>
            <person name="Hainaut M."/>
            <person name="Haridas S."/>
            <person name="Labutti K."/>
            <person name="Lindquist E."/>
            <person name="Lipzen A."/>
            <person name="Khouja H.-R."/>
            <person name="Murat C."/>
            <person name="Ohm R."/>
            <person name="Olson A."/>
            <person name="Spatafora J."/>
            <person name="Veneault-Fourrey C."/>
            <person name="Henrissat B."/>
            <person name="Grigoriev I."/>
            <person name="Martin F."/>
            <person name="Perotto S."/>
        </authorList>
    </citation>
    <scope>NUCLEOTIDE SEQUENCE [LARGE SCALE GENOMIC DNA]</scope>
    <source>
        <strain evidence="2 3">F</strain>
    </source>
</reference>
<feature type="transmembrane region" description="Helical" evidence="1">
    <location>
        <begin position="38"/>
        <end position="55"/>
    </location>
</feature>
<evidence type="ECO:0000313" key="2">
    <source>
        <dbReference type="EMBL" id="PMD48219.1"/>
    </source>
</evidence>
<proteinExistence type="predicted"/>
<feature type="transmembrane region" description="Helical" evidence="1">
    <location>
        <begin position="6"/>
        <end position="26"/>
    </location>
</feature>
<dbReference type="AlphaFoldDB" id="A0A2J6SBS4"/>
<keyword evidence="1" id="KW-0472">Membrane</keyword>
<evidence type="ECO:0000256" key="1">
    <source>
        <dbReference type="SAM" id="Phobius"/>
    </source>
</evidence>
<organism evidence="2 3">
    <name type="scientific">Hyaloscypha variabilis (strain UAMH 11265 / GT02V1 / F)</name>
    <name type="common">Meliniomyces variabilis</name>
    <dbReference type="NCBI Taxonomy" id="1149755"/>
    <lineage>
        <taxon>Eukaryota</taxon>
        <taxon>Fungi</taxon>
        <taxon>Dikarya</taxon>
        <taxon>Ascomycota</taxon>
        <taxon>Pezizomycotina</taxon>
        <taxon>Leotiomycetes</taxon>
        <taxon>Helotiales</taxon>
        <taxon>Hyaloscyphaceae</taxon>
        <taxon>Hyaloscypha</taxon>
        <taxon>Hyaloscypha variabilis</taxon>
    </lineage>
</organism>
<keyword evidence="1" id="KW-0812">Transmembrane</keyword>
<dbReference type="OrthoDB" id="10414030at2759"/>
<keyword evidence="3" id="KW-1185">Reference proteome</keyword>